<evidence type="ECO:0000256" key="1">
    <source>
        <dbReference type="SAM" id="MobiDB-lite"/>
    </source>
</evidence>
<feature type="compositionally biased region" description="Low complexity" evidence="1">
    <location>
        <begin position="115"/>
        <end position="125"/>
    </location>
</feature>
<feature type="region of interest" description="Disordered" evidence="1">
    <location>
        <begin position="281"/>
        <end position="302"/>
    </location>
</feature>
<dbReference type="EMBL" id="JAEPBG010000002">
    <property type="protein sequence ID" value="MBK4734084.1"/>
    <property type="molecule type" value="Genomic_DNA"/>
</dbReference>
<evidence type="ECO:0000259" key="3">
    <source>
        <dbReference type="PROSITE" id="PS51724"/>
    </source>
</evidence>
<protein>
    <submittedName>
        <fullName evidence="4">SPOR domain-containing protein</fullName>
    </submittedName>
</protein>
<sequence>MGLLSSFRKNKRETAPTGAFQTRAEDESDSVRKSRARRTPAKERNKANDPVLPEKKRARRRLVGAVALVLAAVIGLPMILDSEPKPVADDIAIDIPSKNKHEKAGQVPTAPAPAPSASAPPAAASVPPPATAALDKDEEVIDPATLPAQGTPAPSTASKSEMPRLVKPEPKAEARQETKASKAESKTDKRSDAERKTETAHAKAEAKSAHAEKIDELARANAILEGKPEPKAEARETKETRRETDKKGGANHYVLQVAALATQDKVDELRDKLRSAGISSYTQKVSTGDGSRTRVRVGPFSSKEEADRVRAKLSKLGLNGTLVPT</sequence>
<dbReference type="Gene3D" id="3.30.70.1070">
    <property type="entry name" value="Sporulation related repeat"/>
    <property type="match status" value="1"/>
</dbReference>
<dbReference type="Pfam" id="PF05036">
    <property type="entry name" value="SPOR"/>
    <property type="match status" value="1"/>
</dbReference>
<dbReference type="InterPro" id="IPR052521">
    <property type="entry name" value="Cell_div_SPOR-domain"/>
</dbReference>
<dbReference type="RefSeq" id="WP_200590862.1">
    <property type="nucleotide sequence ID" value="NZ_JAEPBG010000002.1"/>
</dbReference>
<name>A0A934SWP3_9BURK</name>
<accession>A0A934SWP3</accession>
<keyword evidence="2" id="KW-1133">Transmembrane helix</keyword>
<dbReference type="Proteomes" id="UP000622890">
    <property type="component" value="Unassembled WGS sequence"/>
</dbReference>
<feature type="compositionally biased region" description="Basic and acidic residues" evidence="1">
    <location>
        <begin position="23"/>
        <end position="32"/>
    </location>
</feature>
<dbReference type="GO" id="GO:0030428">
    <property type="term" value="C:cell septum"/>
    <property type="evidence" value="ECO:0007669"/>
    <property type="project" value="TreeGrafter"/>
</dbReference>
<dbReference type="GO" id="GO:0042834">
    <property type="term" value="F:peptidoglycan binding"/>
    <property type="evidence" value="ECO:0007669"/>
    <property type="project" value="InterPro"/>
</dbReference>
<dbReference type="InterPro" id="IPR036680">
    <property type="entry name" value="SPOR-like_sf"/>
</dbReference>
<keyword evidence="2" id="KW-0472">Membrane</keyword>
<dbReference type="PANTHER" id="PTHR38687">
    <property type="entry name" value="CELL DIVISION PROTEIN DEDD-RELATED"/>
    <property type="match status" value="1"/>
</dbReference>
<dbReference type="GO" id="GO:0032506">
    <property type="term" value="P:cytokinetic process"/>
    <property type="evidence" value="ECO:0007669"/>
    <property type="project" value="TreeGrafter"/>
</dbReference>
<evidence type="ECO:0000313" key="5">
    <source>
        <dbReference type="Proteomes" id="UP000622890"/>
    </source>
</evidence>
<feature type="compositionally biased region" description="Basic and acidic residues" evidence="1">
    <location>
        <begin position="226"/>
        <end position="248"/>
    </location>
</feature>
<comment type="caution">
    <text evidence="4">The sequence shown here is derived from an EMBL/GenBank/DDBJ whole genome shotgun (WGS) entry which is preliminary data.</text>
</comment>
<feature type="compositionally biased region" description="Polar residues" evidence="1">
    <location>
        <begin position="281"/>
        <end position="290"/>
    </location>
</feature>
<dbReference type="InterPro" id="IPR007730">
    <property type="entry name" value="SPOR-like_dom"/>
</dbReference>
<feature type="domain" description="SPOR" evidence="3">
    <location>
        <begin position="247"/>
        <end position="325"/>
    </location>
</feature>
<feature type="region of interest" description="Disordered" evidence="1">
    <location>
        <begin position="94"/>
        <end position="250"/>
    </location>
</feature>
<dbReference type="PANTHER" id="PTHR38687:SF1">
    <property type="entry name" value="CELL DIVISION PROTEIN DEDD"/>
    <property type="match status" value="1"/>
</dbReference>
<proteinExistence type="predicted"/>
<gene>
    <name evidence="4" type="ORF">JJB74_05625</name>
</gene>
<keyword evidence="2" id="KW-0812">Transmembrane</keyword>
<dbReference type="GO" id="GO:0032153">
    <property type="term" value="C:cell division site"/>
    <property type="evidence" value="ECO:0007669"/>
    <property type="project" value="TreeGrafter"/>
</dbReference>
<feature type="transmembrane region" description="Helical" evidence="2">
    <location>
        <begin position="62"/>
        <end position="80"/>
    </location>
</feature>
<feature type="compositionally biased region" description="Basic and acidic residues" evidence="1">
    <location>
        <begin position="40"/>
        <end position="55"/>
    </location>
</feature>
<dbReference type="SUPFAM" id="SSF110997">
    <property type="entry name" value="Sporulation related repeat"/>
    <property type="match status" value="1"/>
</dbReference>
<dbReference type="PROSITE" id="PS51724">
    <property type="entry name" value="SPOR"/>
    <property type="match status" value="1"/>
</dbReference>
<reference evidence="4" key="1">
    <citation type="submission" date="2021-01" db="EMBL/GenBank/DDBJ databases">
        <title>Genome sequence of strain Noviherbaspirillum sp. DKR-6.</title>
        <authorList>
            <person name="Chaudhary D.K."/>
        </authorList>
    </citation>
    <scope>NUCLEOTIDE SEQUENCE</scope>
    <source>
        <strain evidence="4">DKR-6</strain>
    </source>
</reference>
<keyword evidence="5" id="KW-1185">Reference proteome</keyword>
<feature type="region of interest" description="Disordered" evidence="1">
    <location>
        <begin position="1"/>
        <end position="58"/>
    </location>
</feature>
<evidence type="ECO:0000313" key="4">
    <source>
        <dbReference type="EMBL" id="MBK4734084.1"/>
    </source>
</evidence>
<organism evidence="4 5">
    <name type="scientific">Noviherbaspirillum pedocola</name>
    <dbReference type="NCBI Taxonomy" id="2801341"/>
    <lineage>
        <taxon>Bacteria</taxon>
        <taxon>Pseudomonadati</taxon>
        <taxon>Pseudomonadota</taxon>
        <taxon>Betaproteobacteria</taxon>
        <taxon>Burkholderiales</taxon>
        <taxon>Oxalobacteraceae</taxon>
        <taxon>Noviherbaspirillum</taxon>
    </lineage>
</organism>
<feature type="compositionally biased region" description="Basic and acidic residues" evidence="1">
    <location>
        <begin position="161"/>
        <end position="218"/>
    </location>
</feature>
<dbReference type="AlphaFoldDB" id="A0A934SWP3"/>
<evidence type="ECO:0000256" key="2">
    <source>
        <dbReference type="SAM" id="Phobius"/>
    </source>
</evidence>